<gene>
    <name evidence="1" type="ORF">SLEP1_g22408</name>
</gene>
<keyword evidence="2" id="KW-1185">Reference proteome</keyword>
<evidence type="ECO:0000313" key="1">
    <source>
        <dbReference type="EMBL" id="GKV11126.1"/>
    </source>
</evidence>
<name>A0AAV5JJL1_9ROSI</name>
<accession>A0AAV5JJL1</accession>
<reference evidence="1 2" key="1">
    <citation type="journal article" date="2021" name="Commun. Biol.">
        <title>The genome of Shorea leprosula (Dipterocarpaceae) highlights the ecological relevance of drought in aseasonal tropical rainforests.</title>
        <authorList>
            <person name="Ng K.K.S."/>
            <person name="Kobayashi M.J."/>
            <person name="Fawcett J.A."/>
            <person name="Hatakeyama M."/>
            <person name="Paape T."/>
            <person name="Ng C.H."/>
            <person name="Ang C.C."/>
            <person name="Tnah L.H."/>
            <person name="Lee C.T."/>
            <person name="Nishiyama T."/>
            <person name="Sese J."/>
            <person name="O'Brien M.J."/>
            <person name="Copetti D."/>
            <person name="Mohd Noor M.I."/>
            <person name="Ong R.C."/>
            <person name="Putra M."/>
            <person name="Sireger I.Z."/>
            <person name="Indrioko S."/>
            <person name="Kosugi Y."/>
            <person name="Izuno A."/>
            <person name="Isagi Y."/>
            <person name="Lee S.L."/>
            <person name="Shimizu K.K."/>
        </authorList>
    </citation>
    <scope>NUCLEOTIDE SEQUENCE [LARGE SCALE GENOMIC DNA]</scope>
    <source>
        <strain evidence="1">214</strain>
    </source>
</reference>
<protein>
    <submittedName>
        <fullName evidence="1">Uncharacterized protein</fullName>
    </submittedName>
</protein>
<dbReference type="EMBL" id="BPVZ01000033">
    <property type="protein sequence ID" value="GKV11126.1"/>
    <property type="molecule type" value="Genomic_DNA"/>
</dbReference>
<organism evidence="1 2">
    <name type="scientific">Rubroshorea leprosula</name>
    <dbReference type="NCBI Taxonomy" id="152421"/>
    <lineage>
        <taxon>Eukaryota</taxon>
        <taxon>Viridiplantae</taxon>
        <taxon>Streptophyta</taxon>
        <taxon>Embryophyta</taxon>
        <taxon>Tracheophyta</taxon>
        <taxon>Spermatophyta</taxon>
        <taxon>Magnoliopsida</taxon>
        <taxon>eudicotyledons</taxon>
        <taxon>Gunneridae</taxon>
        <taxon>Pentapetalae</taxon>
        <taxon>rosids</taxon>
        <taxon>malvids</taxon>
        <taxon>Malvales</taxon>
        <taxon>Dipterocarpaceae</taxon>
        <taxon>Rubroshorea</taxon>
    </lineage>
</organism>
<comment type="caution">
    <text evidence="1">The sequence shown here is derived from an EMBL/GenBank/DDBJ whole genome shotgun (WGS) entry which is preliminary data.</text>
</comment>
<dbReference type="Proteomes" id="UP001054252">
    <property type="component" value="Unassembled WGS sequence"/>
</dbReference>
<dbReference type="AlphaFoldDB" id="A0AAV5JJL1"/>
<proteinExistence type="predicted"/>
<sequence>MPIVFSIITLVVVDVEKRIWENKRLICVQYQRPVGSSLDFFFSFLPHHTRVCSVLLLLYLPKASPKAAEAYPLRTGKELEFSLSFLDGEQDLNLEISS</sequence>
<evidence type="ECO:0000313" key="2">
    <source>
        <dbReference type="Proteomes" id="UP001054252"/>
    </source>
</evidence>